<accession>A0ABU7LP50</accession>
<evidence type="ECO:0000313" key="1">
    <source>
        <dbReference type="EMBL" id="MEE2525695.1"/>
    </source>
</evidence>
<gene>
    <name evidence="1" type="ORF">V0U79_04900</name>
</gene>
<comment type="caution">
    <text evidence="1">The sequence shown here is derived from an EMBL/GenBank/DDBJ whole genome shotgun (WGS) entry which is preliminary data.</text>
</comment>
<dbReference type="RefSeq" id="WP_330198359.1">
    <property type="nucleotide sequence ID" value="NZ_JAZDRP010000003.1"/>
</dbReference>
<protein>
    <submittedName>
        <fullName evidence="1">Uncharacterized protein</fullName>
    </submittedName>
</protein>
<reference evidence="1 2" key="1">
    <citation type="submission" date="2024-01" db="EMBL/GenBank/DDBJ databases">
        <title>Hyphobacterium bacterium isolated from marine sediment.</title>
        <authorList>
            <person name="Zhao S."/>
        </authorList>
    </citation>
    <scope>NUCLEOTIDE SEQUENCE [LARGE SCALE GENOMIC DNA]</scope>
    <source>
        <strain evidence="2">HN65</strain>
    </source>
</reference>
<keyword evidence="2" id="KW-1185">Reference proteome</keyword>
<organism evidence="1 2">
    <name type="scientific">Hyphobacterium lacteum</name>
    <dbReference type="NCBI Taxonomy" id="3116575"/>
    <lineage>
        <taxon>Bacteria</taxon>
        <taxon>Pseudomonadati</taxon>
        <taxon>Pseudomonadota</taxon>
        <taxon>Alphaproteobacteria</taxon>
        <taxon>Maricaulales</taxon>
        <taxon>Maricaulaceae</taxon>
        <taxon>Hyphobacterium</taxon>
    </lineage>
</organism>
<sequence>MDRLDSAESIGWAPGSRIECAPASDIRQRLRTEECDEADRQIRLVIDDRISRSGIFKPASLEQIAELILVQPSVEGVLTAGDPASAAEKRRLGLGLTFRVGAAFTDTVADMRGTRVIRFVSDTFAQLRTRYRCTMLRVMAARNDDQTRRLSVRLHAADSSCVDSLNCDGEVYSLSELPVFPLPGCLTRECPCSMELIDQSGQAHPTTTRIGSVFSKIAGRFKK</sequence>
<name>A0ABU7LP50_9PROT</name>
<dbReference type="Proteomes" id="UP001354971">
    <property type="component" value="Unassembled WGS sequence"/>
</dbReference>
<dbReference type="EMBL" id="JAZDRP010000003">
    <property type="protein sequence ID" value="MEE2525695.1"/>
    <property type="molecule type" value="Genomic_DNA"/>
</dbReference>
<proteinExistence type="predicted"/>
<evidence type="ECO:0000313" key="2">
    <source>
        <dbReference type="Proteomes" id="UP001354971"/>
    </source>
</evidence>